<feature type="non-terminal residue" evidence="3">
    <location>
        <position position="254"/>
    </location>
</feature>
<evidence type="ECO:0000313" key="4">
    <source>
        <dbReference type="Proteomes" id="UP000029121"/>
    </source>
</evidence>
<dbReference type="PANTHER" id="PTHR31111:SF37">
    <property type="entry name" value="F-BOX ONLY PROTEIN 8"/>
    <property type="match status" value="1"/>
</dbReference>
<dbReference type="InterPro" id="IPR017451">
    <property type="entry name" value="F-box-assoc_interact_dom"/>
</dbReference>
<keyword evidence="4" id="KW-1185">Reference proteome</keyword>
<dbReference type="Proteomes" id="UP000029121">
    <property type="component" value="Unassembled WGS sequence"/>
</dbReference>
<evidence type="ECO:0000256" key="1">
    <source>
        <dbReference type="SAM" id="MobiDB-lite"/>
    </source>
</evidence>
<evidence type="ECO:0000313" key="3">
    <source>
        <dbReference type="EMBL" id="EOA15108.1"/>
    </source>
</evidence>
<protein>
    <recommendedName>
        <fullName evidence="2">F-box domain-containing protein</fullName>
    </recommendedName>
</protein>
<dbReference type="SMART" id="SM00256">
    <property type="entry name" value="FBOX"/>
    <property type="match status" value="1"/>
</dbReference>
<dbReference type="Pfam" id="PF00646">
    <property type="entry name" value="F-box"/>
    <property type="match status" value="1"/>
</dbReference>
<dbReference type="PROSITE" id="PS50181">
    <property type="entry name" value="FBOX"/>
    <property type="match status" value="1"/>
</dbReference>
<accession>R0GVD4</accession>
<name>R0GVD4_9BRAS</name>
<dbReference type="SUPFAM" id="SSF81383">
    <property type="entry name" value="F-box domain"/>
    <property type="match status" value="1"/>
</dbReference>
<dbReference type="KEGG" id="crb:17876910"/>
<dbReference type="InterPro" id="IPR013187">
    <property type="entry name" value="F-box-assoc_dom_typ3"/>
</dbReference>
<dbReference type="EMBL" id="KB870812">
    <property type="protein sequence ID" value="EOA15108.1"/>
    <property type="molecule type" value="Genomic_DNA"/>
</dbReference>
<sequence length="254" mass="29029">MVASMQRKKKRSSKAKIRGRRRRQNGEDFFVAPEIPLDLLIEILIRLPAKSLLRFKCVSMLWSSLIRSRYFSNRYDLTVASPLRPPNLYMSLVVHLVCNSMEVCHNPRETLLLSLSSSSAESFDQDLTIPGMGGRNMVVLRGLILHNVCRKACIYNPTTRQSVTLPAVKSNVFAQESYRKTVFYFLGHDPVLDQYKVVCTVVLSSKRFKRITSEHWVFVVEPGGSWKRIEFGQPHLPTRLGLCINGVVYYMAST</sequence>
<dbReference type="InterPro" id="IPR036047">
    <property type="entry name" value="F-box-like_dom_sf"/>
</dbReference>
<evidence type="ECO:0000259" key="2">
    <source>
        <dbReference type="PROSITE" id="PS50181"/>
    </source>
</evidence>
<reference evidence="4" key="1">
    <citation type="journal article" date="2013" name="Nat. Genet.">
        <title>The Capsella rubella genome and the genomic consequences of rapid mating system evolution.</title>
        <authorList>
            <person name="Slotte T."/>
            <person name="Hazzouri K.M."/>
            <person name="Agren J.A."/>
            <person name="Koenig D."/>
            <person name="Maumus F."/>
            <person name="Guo Y.L."/>
            <person name="Steige K."/>
            <person name="Platts A.E."/>
            <person name="Escobar J.S."/>
            <person name="Newman L.K."/>
            <person name="Wang W."/>
            <person name="Mandakova T."/>
            <person name="Vello E."/>
            <person name="Smith L.M."/>
            <person name="Henz S.R."/>
            <person name="Steffen J."/>
            <person name="Takuno S."/>
            <person name="Brandvain Y."/>
            <person name="Coop G."/>
            <person name="Andolfatto P."/>
            <person name="Hu T.T."/>
            <person name="Blanchette M."/>
            <person name="Clark R.M."/>
            <person name="Quesneville H."/>
            <person name="Nordborg M."/>
            <person name="Gaut B.S."/>
            <person name="Lysak M.A."/>
            <person name="Jenkins J."/>
            <person name="Grimwood J."/>
            <person name="Chapman J."/>
            <person name="Prochnik S."/>
            <person name="Shu S."/>
            <person name="Rokhsar D."/>
            <person name="Schmutz J."/>
            <person name="Weigel D."/>
            <person name="Wright S.I."/>
        </authorList>
    </citation>
    <scope>NUCLEOTIDE SEQUENCE [LARGE SCALE GENOMIC DNA]</scope>
    <source>
        <strain evidence="4">cv. Monte Gargano</strain>
    </source>
</reference>
<dbReference type="CDD" id="cd22157">
    <property type="entry name" value="F-box_AtFBW1-like"/>
    <property type="match status" value="1"/>
</dbReference>
<dbReference type="NCBIfam" id="TIGR01640">
    <property type="entry name" value="F_box_assoc_1"/>
    <property type="match status" value="1"/>
</dbReference>
<proteinExistence type="predicted"/>
<dbReference type="Pfam" id="PF08268">
    <property type="entry name" value="FBA_3"/>
    <property type="match status" value="1"/>
</dbReference>
<dbReference type="InterPro" id="IPR001810">
    <property type="entry name" value="F-box_dom"/>
</dbReference>
<gene>
    <name evidence="3" type="ORF">CARUB_v10028476mg</name>
</gene>
<dbReference type="OrthoDB" id="687122at2759"/>
<organism evidence="3 4">
    <name type="scientific">Capsella rubella</name>
    <dbReference type="NCBI Taxonomy" id="81985"/>
    <lineage>
        <taxon>Eukaryota</taxon>
        <taxon>Viridiplantae</taxon>
        <taxon>Streptophyta</taxon>
        <taxon>Embryophyta</taxon>
        <taxon>Tracheophyta</taxon>
        <taxon>Spermatophyta</taxon>
        <taxon>Magnoliopsida</taxon>
        <taxon>eudicotyledons</taxon>
        <taxon>Gunneridae</taxon>
        <taxon>Pentapetalae</taxon>
        <taxon>rosids</taxon>
        <taxon>malvids</taxon>
        <taxon>Brassicales</taxon>
        <taxon>Brassicaceae</taxon>
        <taxon>Camelineae</taxon>
        <taxon>Capsella</taxon>
    </lineage>
</organism>
<dbReference type="PANTHER" id="PTHR31111">
    <property type="entry name" value="BNAA05G37150D PROTEIN-RELATED"/>
    <property type="match status" value="1"/>
</dbReference>
<feature type="domain" description="F-box" evidence="2">
    <location>
        <begin position="29"/>
        <end position="74"/>
    </location>
</feature>
<dbReference type="AlphaFoldDB" id="R0GVD4"/>
<feature type="region of interest" description="Disordered" evidence="1">
    <location>
        <begin position="1"/>
        <end position="21"/>
    </location>
</feature>
<dbReference type="Gene3D" id="1.20.1280.50">
    <property type="match status" value="1"/>
</dbReference>